<evidence type="ECO:0000313" key="5">
    <source>
        <dbReference type="Proteomes" id="UP001596516"/>
    </source>
</evidence>
<proteinExistence type="inferred from homology"/>
<dbReference type="Proteomes" id="UP001596516">
    <property type="component" value="Unassembled WGS sequence"/>
</dbReference>
<dbReference type="InterPro" id="IPR000073">
    <property type="entry name" value="AB_hydrolase_1"/>
</dbReference>
<dbReference type="RefSeq" id="WP_377399618.1">
    <property type="nucleotide sequence ID" value="NZ_JBHTFQ010000002.1"/>
</dbReference>
<evidence type="ECO:0000313" key="4">
    <source>
        <dbReference type="EMBL" id="MFC7703394.1"/>
    </source>
</evidence>
<dbReference type="GO" id="GO:0016787">
    <property type="term" value="F:hydrolase activity"/>
    <property type="evidence" value="ECO:0007669"/>
    <property type="project" value="UniProtKB-KW"/>
</dbReference>
<dbReference type="PRINTS" id="PR00793">
    <property type="entry name" value="PROAMNOPTASE"/>
</dbReference>
<gene>
    <name evidence="4" type="ORF">ACFQXB_04200</name>
</gene>
<keyword evidence="2 4" id="KW-0378">Hydrolase</keyword>
<dbReference type="Gene3D" id="3.40.50.1820">
    <property type="entry name" value="alpha/beta hydrolase"/>
    <property type="match status" value="1"/>
</dbReference>
<protein>
    <submittedName>
        <fullName evidence="4">Alpha/beta fold hydrolase</fullName>
    </submittedName>
</protein>
<keyword evidence="5" id="KW-1185">Reference proteome</keyword>
<comment type="similarity">
    <text evidence="1">Belongs to the peptidase S33 family.</text>
</comment>
<organism evidence="4 5">
    <name type="scientific">Plastorhodobacter daqingensis</name>
    <dbReference type="NCBI Taxonomy" id="1387281"/>
    <lineage>
        <taxon>Bacteria</taxon>
        <taxon>Pseudomonadati</taxon>
        <taxon>Pseudomonadota</taxon>
        <taxon>Alphaproteobacteria</taxon>
        <taxon>Rhodobacterales</taxon>
        <taxon>Paracoccaceae</taxon>
        <taxon>Plastorhodobacter</taxon>
    </lineage>
</organism>
<dbReference type="SUPFAM" id="SSF53474">
    <property type="entry name" value="alpha/beta-Hydrolases"/>
    <property type="match status" value="1"/>
</dbReference>
<dbReference type="InterPro" id="IPR029058">
    <property type="entry name" value="AB_hydrolase_fold"/>
</dbReference>
<accession>A0ABW2UJ12</accession>
<evidence type="ECO:0000259" key="3">
    <source>
        <dbReference type="Pfam" id="PF12697"/>
    </source>
</evidence>
<dbReference type="PANTHER" id="PTHR43689:SF8">
    <property type="entry name" value="ALPHA_BETA-HYDROLASES SUPERFAMILY PROTEIN"/>
    <property type="match status" value="1"/>
</dbReference>
<evidence type="ECO:0000256" key="1">
    <source>
        <dbReference type="ARBA" id="ARBA00010088"/>
    </source>
</evidence>
<name>A0ABW2UJ12_9RHOB</name>
<comment type="caution">
    <text evidence="4">The sequence shown here is derived from an EMBL/GenBank/DDBJ whole genome shotgun (WGS) entry which is preliminary data.</text>
</comment>
<dbReference type="EMBL" id="JBHTFQ010000002">
    <property type="protein sequence ID" value="MFC7703394.1"/>
    <property type="molecule type" value="Genomic_DNA"/>
</dbReference>
<dbReference type="PANTHER" id="PTHR43689">
    <property type="entry name" value="HYDROLASE"/>
    <property type="match status" value="1"/>
</dbReference>
<dbReference type="Pfam" id="PF12697">
    <property type="entry name" value="Abhydrolase_6"/>
    <property type="match status" value="1"/>
</dbReference>
<sequence>MAANLLALSAVALLLAGCAGLVGQRAAQREARAEATYPPTGRLLDVNGVQVHAHVEGSGPDLVLLHGASGNTRDFTFGLVDRLKSDYRVIAFDRPGLGWTETIGDDTANPIAQADLLRAAADQLGVRNPIVMGHSYGGAVAMAWALRDPDGPSALVIVSGATYPWPGEFGWWYPFISSRFGENVVVPLVTAFAPHRFAERVVIKGIFNPQDVPPGYADYIGVGLSARRESFVANTRQIGKLKPYLQYMAPHYPELTQPIEVLHGNRDRIVGLELHSLAMVSQVPGASLTVLDGIGHMPHHAAPDEVVAAIHRAAERAGLRKAQLVPAAHGEGP</sequence>
<dbReference type="PRINTS" id="PR00111">
    <property type="entry name" value="ABHYDROLASE"/>
</dbReference>
<evidence type="ECO:0000256" key="2">
    <source>
        <dbReference type="ARBA" id="ARBA00022801"/>
    </source>
</evidence>
<dbReference type="InterPro" id="IPR002410">
    <property type="entry name" value="Peptidase_S33"/>
</dbReference>
<reference evidence="5" key="1">
    <citation type="journal article" date="2019" name="Int. J. Syst. Evol. Microbiol.">
        <title>The Global Catalogue of Microorganisms (GCM) 10K type strain sequencing project: providing services to taxonomists for standard genome sequencing and annotation.</title>
        <authorList>
            <consortium name="The Broad Institute Genomics Platform"/>
            <consortium name="The Broad Institute Genome Sequencing Center for Infectious Disease"/>
            <person name="Wu L."/>
            <person name="Ma J."/>
        </authorList>
    </citation>
    <scope>NUCLEOTIDE SEQUENCE [LARGE SCALE GENOMIC DNA]</scope>
    <source>
        <strain evidence="5">CGMCC 1.12750</strain>
    </source>
</reference>
<feature type="domain" description="AB hydrolase-1" evidence="3">
    <location>
        <begin position="62"/>
        <end position="309"/>
    </location>
</feature>